<keyword evidence="2" id="KW-1133">Transmembrane helix</keyword>
<reference evidence="3 4" key="1">
    <citation type="submission" date="2019-06" db="EMBL/GenBank/DDBJ databases">
        <title>Genome Sequence of the Brown Rot Fungal Pathogen Monilinia laxa.</title>
        <authorList>
            <person name="De Miccolis Angelini R.M."/>
            <person name="Landi L."/>
            <person name="Abate D."/>
            <person name="Pollastro S."/>
            <person name="Romanazzi G."/>
            <person name="Faretra F."/>
        </authorList>
    </citation>
    <scope>NUCLEOTIDE SEQUENCE [LARGE SCALE GENOMIC DNA]</scope>
    <source>
        <strain evidence="3 4">Mlax316</strain>
    </source>
</reference>
<dbReference type="EMBL" id="VIGI01000001">
    <property type="protein sequence ID" value="KAB8305185.1"/>
    <property type="molecule type" value="Genomic_DNA"/>
</dbReference>
<proteinExistence type="predicted"/>
<accession>A0A5N6KNA3</accession>
<keyword evidence="2" id="KW-0812">Transmembrane</keyword>
<keyword evidence="2" id="KW-0472">Membrane</keyword>
<sequence>MGRLESLAAWALGRTRYEDRVIRLPQPEASGNLGYVQRFDEHGHPRNPETKRRERENIRAANEVMQVTGIVEDLNAVRAAAKLHNTQKVEETIRGLRILEAGRATLQAGVWGVVGFRRRVLLYRSYSDVGILALIQRERARRSIPNLLFTGLPTAIAYHLSEWVGCYLESVLDHMYDENEVLLTSQDVWIKNIADTCLGIGFRYITLHLRMFAMLHQFELVESNKILPPLMSLIPFSKASPLQAPPRPSGNFVSIISWSLALMRSTTPILAIMFHGKIKYIVSRLLYRPIYRLLPRPKGESMFAGLGVKTNIWDFDTPDNQEENDPVRGGEEDTLRALEGLPALERTGPRPRRHTNASTSVDEDDDARPTLISFDVDATSTPVEPTFGLGTWSAELRSANDPNESRDIKYRKTGLTMFPTILAAEAFRELASSILITPLEAIMLRFIGRAYGSRIGIDLADFYEIGFQMPSLKHLISSWAFQFIATGIVWGGYTLAIEYLADSKKKMDQPKPAPIESDSI</sequence>
<evidence type="ECO:0000313" key="3">
    <source>
        <dbReference type="EMBL" id="KAB8305185.1"/>
    </source>
</evidence>
<evidence type="ECO:0000256" key="2">
    <source>
        <dbReference type="SAM" id="Phobius"/>
    </source>
</evidence>
<gene>
    <name evidence="3" type="ORF">EYC80_004475</name>
</gene>
<organism evidence="3 4">
    <name type="scientific">Monilinia laxa</name>
    <name type="common">Brown rot fungus</name>
    <name type="synonym">Sclerotinia laxa</name>
    <dbReference type="NCBI Taxonomy" id="61186"/>
    <lineage>
        <taxon>Eukaryota</taxon>
        <taxon>Fungi</taxon>
        <taxon>Dikarya</taxon>
        <taxon>Ascomycota</taxon>
        <taxon>Pezizomycotina</taxon>
        <taxon>Leotiomycetes</taxon>
        <taxon>Helotiales</taxon>
        <taxon>Sclerotiniaceae</taxon>
        <taxon>Monilinia</taxon>
    </lineage>
</organism>
<feature type="region of interest" description="Disordered" evidence="1">
    <location>
        <begin position="341"/>
        <end position="365"/>
    </location>
</feature>
<evidence type="ECO:0000313" key="4">
    <source>
        <dbReference type="Proteomes" id="UP000326757"/>
    </source>
</evidence>
<dbReference type="OrthoDB" id="5383784at2759"/>
<dbReference type="AlphaFoldDB" id="A0A5N6KNA3"/>
<name>A0A5N6KNA3_MONLA</name>
<keyword evidence="4" id="KW-1185">Reference proteome</keyword>
<feature type="transmembrane region" description="Helical" evidence="2">
    <location>
        <begin position="479"/>
        <end position="501"/>
    </location>
</feature>
<comment type="caution">
    <text evidence="3">The sequence shown here is derived from an EMBL/GenBank/DDBJ whole genome shotgun (WGS) entry which is preliminary data.</text>
</comment>
<protein>
    <submittedName>
        <fullName evidence="3">Uncharacterized protein</fullName>
    </submittedName>
</protein>
<evidence type="ECO:0000256" key="1">
    <source>
        <dbReference type="SAM" id="MobiDB-lite"/>
    </source>
</evidence>
<dbReference type="Proteomes" id="UP000326757">
    <property type="component" value="Unassembled WGS sequence"/>
</dbReference>